<feature type="compositionally biased region" description="Pro residues" evidence="6">
    <location>
        <begin position="97"/>
        <end position="106"/>
    </location>
</feature>
<dbReference type="GO" id="GO:0005634">
    <property type="term" value="C:nucleus"/>
    <property type="evidence" value="ECO:0007669"/>
    <property type="project" value="UniProtKB-SubCell"/>
</dbReference>
<evidence type="ECO:0000256" key="6">
    <source>
        <dbReference type="SAM" id="MobiDB-lite"/>
    </source>
</evidence>
<comment type="caution">
    <text evidence="8">The sequence shown here is derived from an EMBL/GenBank/DDBJ whole genome shotgun (WGS) entry which is preliminary data.</text>
</comment>
<evidence type="ECO:0000313" key="8">
    <source>
        <dbReference type="EMBL" id="RZF44974.1"/>
    </source>
</evidence>
<dbReference type="Gene3D" id="4.10.1040.10">
    <property type="entry name" value="DM DNA-binding domain"/>
    <property type="match status" value="1"/>
</dbReference>
<gene>
    <name evidence="8" type="ORF">LSTR_LSTR001935</name>
</gene>
<keyword evidence="2 5" id="KW-0862">Zinc</keyword>
<feature type="DNA-binding region" description="DM" evidence="5">
    <location>
        <begin position="33"/>
        <end position="80"/>
    </location>
</feature>
<keyword evidence="4 5" id="KW-0539">Nucleus</keyword>
<feature type="region of interest" description="Disordered" evidence="6">
    <location>
        <begin position="71"/>
        <end position="131"/>
    </location>
</feature>
<keyword evidence="1 5" id="KW-0479">Metal-binding</keyword>
<dbReference type="GO" id="GO:0046872">
    <property type="term" value="F:metal ion binding"/>
    <property type="evidence" value="ECO:0007669"/>
    <property type="project" value="UniProtKB-KW"/>
</dbReference>
<proteinExistence type="predicted"/>
<dbReference type="Pfam" id="PF00751">
    <property type="entry name" value="DM"/>
    <property type="match status" value="1"/>
</dbReference>
<dbReference type="InParanoid" id="A0A482XH60"/>
<dbReference type="SMART" id="SM00301">
    <property type="entry name" value="DM"/>
    <property type="match status" value="1"/>
</dbReference>
<dbReference type="GO" id="GO:0000978">
    <property type="term" value="F:RNA polymerase II cis-regulatory region sequence-specific DNA binding"/>
    <property type="evidence" value="ECO:0007669"/>
    <property type="project" value="TreeGrafter"/>
</dbReference>
<dbReference type="PROSITE" id="PS50809">
    <property type="entry name" value="DM_2"/>
    <property type="match status" value="1"/>
</dbReference>
<evidence type="ECO:0000256" key="2">
    <source>
        <dbReference type="ARBA" id="ARBA00022833"/>
    </source>
</evidence>
<dbReference type="InterPro" id="IPR026607">
    <property type="entry name" value="DMRT"/>
</dbReference>
<feature type="region of interest" description="Disordered" evidence="6">
    <location>
        <begin position="1"/>
        <end position="26"/>
    </location>
</feature>
<dbReference type="GO" id="GO:0000981">
    <property type="term" value="F:DNA-binding transcription factor activity, RNA polymerase II-specific"/>
    <property type="evidence" value="ECO:0007669"/>
    <property type="project" value="TreeGrafter"/>
</dbReference>
<keyword evidence="3 5" id="KW-0238">DNA-binding</keyword>
<dbReference type="EMBL" id="QKKF02010000">
    <property type="protein sequence ID" value="RZF44974.1"/>
    <property type="molecule type" value="Genomic_DNA"/>
</dbReference>
<evidence type="ECO:0000256" key="5">
    <source>
        <dbReference type="PROSITE-ProRule" id="PRU00070"/>
    </source>
</evidence>
<evidence type="ECO:0000256" key="3">
    <source>
        <dbReference type="ARBA" id="ARBA00023125"/>
    </source>
</evidence>
<reference evidence="8 9" key="1">
    <citation type="journal article" date="2017" name="Gigascience">
        <title>Genome sequence of the small brown planthopper, Laodelphax striatellus.</title>
        <authorList>
            <person name="Zhu J."/>
            <person name="Jiang F."/>
            <person name="Wang X."/>
            <person name="Yang P."/>
            <person name="Bao Y."/>
            <person name="Zhao W."/>
            <person name="Wang W."/>
            <person name="Lu H."/>
            <person name="Wang Q."/>
            <person name="Cui N."/>
            <person name="Li J."/>
            <person name="Chen X."/>
            <person name="Luo L."/>
            <person name="Yu J."/>
            <person name="Kang L."/>
            <person name="Cui F."/>
        </authorList>
    </citation>
    <scope>NUCLEOTIDE SEQUENCE [LARGE SCALE GENOMIC DNA]</scope>
    <source>
        <strain evidence="8">Lst14</strain>
    </source>
</reference>
<name>A0A482XH60_LAOST</name>
<dbReference type="PROSITE" id="PS40000">
    <property type="entry name" value="DM_1"/>
    <property type="match status" value="1"/>
</dbReference>
<accession>A0A482XH60</accession>
<dbReference type="SMR" id="A0A482XH60"/>
<dbReference type="PANTHER" id="PTHR12322">
    <property type="entry name" value="DOUBLESEX AND MAB-3 RELATED TRANSCRIPTION FACTOR DMRT"/>
    <property type="match status" value="1"/>
</dbReference>
<protein>
    <recommendedName>
        <fullName evidence="7">DM domain-containing protein</fullName>
    </recommendedName>
</protein>
<evidence type="ECO:0000259" key="7">
    <source>
        <dbReference type="PROSITE" id="PS50809"/>
    </source>
</evidence>
<dbReference type="GO" id="GO:0007548">
    <property type="term" value="P:sex differentiation"/>
    <property type="evidence" value="ECO:0007669"/>
    <property type="project" value="TreeGrafter"/>
</dbReference>
<feature type="domain" description="DM" evidence="7">
    <location>
        <begin position="33"/>
        <end position="80"/>
    </location>
</feature>
<comment type="subcellular location">
    <subcellularLocation>
        <location evidence="5">Nucleus</location>
    </subcellularLocation>
</comment>
<evidence type="ECO:0000256" key="1">
    <source>
        <dbReference type="ARBA" id="ARBA00022723"/>
    </source>
</evidence>
<dbReference type="InterPro" id="IPR036407">
    <property type="entry name" value="DM_DNA-bd_sf"/>
</dbReference>
<sequence>MGFEAKRARAPLGDQQPRPSSAAAANNRTLPKCVRCRNHNEVSLLSGHKRFCRYRHCICKDCLRTVNRQKKMAMQIADRRRKKLEDERAERGEPVPARTPTPPPPSSSIASVETPPTAYEQNVSSTSSMSGISSSNSNVPYAASCQSPTGSVISVTALSDTDGAWPSDQRLRLSEAVARHSPGPVDLESVARLTGLVRRHNVDTEALLYVILNIVCPNVDEAYNKILTAQEEIRSLRGSLSPSPPLSVSGRPGEAVTSSIGSPPPPAPQLYRTHNLPPPPSHPAAPVFVPRVLGPTYYPAHLPLFGPIPTRIPLGLTAPFSHLSSLEEQYRPGSLRAASLLTNV</sequence>
<feature type="compositionally biased region" description="Polar residues" evidence="6">
    <location>
        <begin position="17"/>
        <end position="26"/>
    </location>
</feature>
<feature type="compositionally biased region" description="Low complexity" evidence="6">
    <location>
        <begin position="237"/>
        <end position="253"/>
    </location>
</feature>
<evidence type="ECO:0000256" key="4">
    <source>
        <dbReference type="ARBA" id="ARBA00023242"/>
    </source>
</evidence>
<organism evidence="8 9">
    <name type="scientific">Laodelphax striatellus</name>
    <name type="common">Small brown planthopper</name>
    <name type="synonym">Delphax striatella</name>
    <dbReference type="NCBI Taxonomy" id="195883"/>
    <lineage>
        <taxon>Eukaryota</taxon>
        <taxon>Metazoa</taxon>
        <taxon>Ecdysozoa</taxon>
        <taxon>Arthropoda</taxon>
        <taxon>Hexapoda</taxon>
        <taxon>Insecta</taxon>
        <taxon>Pterygota</taxon>
        <taxon>Neoptera</taxon>
        <taxon>Paraneoptera</taxon>
        <taxon>Hemiptera</taxon>
        <taxon>Auchenorrhyncha</taxon>
        <taxon>Fulgoroidea</taxon>
        <taxon>Delphacidae</taxon>
        <taxon>Criomorphinae</taxon>
        <taxon>Laodelphax</taxon>
    </lineage>
</organism>
<feature type="region of interest" description="Disordered" evidence="6">
    <location>
        <begin position="237"/>
        <end position="279"/>
    </location>
</feature>
<dbReference type="InterPro" id="IPR001275">
    <property type="entry name" value="DM_DNA-bd"/>
</dbReference>
<dbReference type="SUPFAM" id="SSF82927">
    <property type="entry name" value="Cysteine-rich DNA binding domain, (DM domain)"/>
    <property type="match status" value="1"/>
</dbReference>
<dbReference type="AlphaFoldDB" id="A0A482XH60"/>
<dbReference type="Proteomes" id="UP000291343">
    <property type="component" value="Unassembled WGS sequence"/>
</dbReference>
<dbReference type="PANTHER" id="PTHR12322:SF53">
    <property type="entry name" value="DOUBLESEX-MAB RELATED 11E"/>
    <property type="match status" value="1"/>
</dbReference>
<feature type="compositionally biased region" description="Basic and acidic residues" evidence="6">
    <location>
        <begin position="83"/>
        <end position="93"/>
    </location>
</feature>
<evidence type="ECO:0000313" key="9">
    <source>
        <dbReference type="Proteomes" id="UP000291343"/>
    </source>
</evidence>
<dbReference type="OrthoDB" id="5842031at2759"/>
<dbReference type="STRING" id="195883.A0A482XH60"/>
<keyword evidence="9" id="KW-1185">Reference proteome</keyword>